<keyword evidence="3" id="KW-0862">Zinc</keyword>
<feature type="domain" description="PHD-type" evidence="5">
    <location>
        <begin position="116"/>
        <end position="162"/>
    </location>
</feature>
<evidence type="ECO:0000256" key="1">
    <source>
        <dbReference type="ARBA" id="ARBA00022723"/>
    </source>
</evidence>
<evidence type="ECO:0000256" key="3">
    <source>
        <dbReference type="ARBA" id="ARBA00022833"/>
    </source>
</evidence>
<dbReference type="InterPro" id="IPR013083">
    <property type="entry name" value="Znf_RING/FYVE/PHD"/>
</dbReference>
<proteinExistence type="predicted"/>
<organism evidence="6 7">
    <name type="scientific">Parnassius mnemosyne</name>
    <name type="common">clouded apollo</name>
    <dbReference type="NCBI Taxonomy" id="213953"/>
    <lineage>
        <taxon>Eukaryota</taxon>
        <taxon>Metazoa</taxon>
        <taxon>Ecdysozoa</taxon>
        <taxon>Arthropoda</taxon>
        <taxon>Hexapoda</taxon>
        <taxon>Insecta</taxon>
        <taxon>Pterygota</taxon>
        <taxon>Neoptera</taxon>
        <taxon>Endopterygota</taxon>
        <taxon>Lepidoptera</taxon>
        <taxon>Glossata</taxon>
        <taxon>Ditrysia</taxon>
        <taxon>Papilionoidea</taxon>
        <taxon>Papilionidae</taxon>
        <taxon>Parnassiinae</taxon>
        <taxon>Parnassini</taxon>
        <taxon>Parnassius</taxon>
        <taxon>Driopa</taxon>
    </lineage>
</organism>
<keyword evidence="7" id="KW-1185">Reference proteome</keyword>
<keyword evidence="1" id="KW-0479">Metal-binding</keyword>
<dbReference type="Gene3D" id="3.30.40.10">
    <property type="entry name" value="Zinc/RING finger domain, C3HC4 (zinc finger)"/>
    <property type="match status" value="1"/>
</dbReference>
<comment type="caution">
    <text evidence="6">The sequence shown here is derived from an EMBL/GenBank/DDBJ whole genome shotgun (WGS) entry which is preliminary data.</text>
</comment>
<protein>
    <recommendedName>
        <fullName evidence="5">PHD-type domain-containing protein</fullName>
    </recommendedName>
</protein>
<dbReference type="InterPro" id="IPR019787">
    <property type="entry name" value="Znf_PHD-finger"/>
</dbReference>
<dbReference type="AlphaFoldDB" id="A0AAV1M906"/>
<dbReference type="InterPro" id="IPR001965">
    <property type="entry name" value="Znf_PHD"/>
</dbReference>
<reference evidence="6 7" key="1">
    <citation type="submission" date="2023-11" db="EMBL/GenBank/DDBJ databases">
        <authorList>
            <person name="Hedman E."/>
            <person name="Englund M."/>
            <person name="Stromberg M."/>
            <person name="Nyberg Akerstrom W."/>
            <person name="Nylinder S."/>
            <person name="Jareborg N."/>
            <person name="Kallberg Y."/>
            <person name="Kronander E."/>
        </authorList>
    </citation>
    <scope>NUCLEOTIDE SEQUENCE [LARGE SCALE GENOMIC DNA]</scope>
</reference>
<dbReference type="InterPro" id="IPR011011">
    <property type="entry name" value="Znf_FYVE_PHD"/>
</dbReference>
<evidence type="ECO:0000256" key="2">
    <source>
        <dbReference type="ARBA" id="ARBA00022771"/>
    </source>
</evidence>
<name>A0AAV1M906_9NEOP</name>
<keyword evidence="2 4" id="KW-0863">Zinc-finger</keyword>
<dbReference type="SUPFAM" id="SSF57903">
    <property type="entry name" value="FYVE/PHD zinc finger"/>
    <property type="match status" value="1"/>
</dbReference>
<gene>
    <name evidence="6" type="ORF">PARMNEM_LOCUS22407</name>
</gene>
<evidence type="ECO:0000313" key="7">
    <source>
        <dbReference type="Proteomes" id="UP001314205"/>
    </source>
</evidence>
<evidence type="ECO:0000256" key="4">
    <source>
        <dbReference type="PROSITE-ProRule" id="PRU00146"/>
    </source>
</evidence>
<sequence>MELFIPSSVVPIGGRSQPWFGRSCKTALRSKQECYQAWAVASVTRDVNTSTLKKKYNFASRSFKRVIAKAKSEHIGRIGEKLVRLPSGTRAFWSLAKAVQGNFLKRRKQATKQAQSWYCFLCKEDRVADMRFCKCCGVYVHEECVGLTAEDKKRYMCPKCEN</sequence>
<dbReference type="Proteomes" id="UP001314205">
    <property type="component" value="Unassembled WGS sequence"/>
</dbReference>
<accession>A0AAV1M906</accession>
<dbReference type="EMBL" id="CAVLGL010000159">
    <property type="protein sequence ID" value="CAK1604136.1"/>
    <property type="molecule type" value="Genomic_DNA"/>
</dbReference>
<dbReference type="GO" id="GO:0008270">
    <property type="term" value="F:zinc ion binding"/>
    <property type="evidence" value="ECO:0007669"/>
    <property type="project" value="UniProtKB-KW"/>
</dbReference>
<evidence type="ECO:0000259" key="5">
    <source>
        <dbReference type="PROSITE" id="PS50016"/>
    </source>
</evidence>
<evidence type="ECO:0000313" key="6">
    <source>
        <dbReference type="EMBL" id="CAK1604136.1"/>
    </source>
</evidence>
<dbReference type="PROSITE" id="PS50016">
    <property type="entry name" value="ZF_PHD_2"/>
    <property type="match status" value="1"/>
</dbReference>
<dbReference type="SMART" id="SM00249">
    <property type="entry name" value="PHD"/>
    <property type="match status" value="1"/>
</dbReference>